<comment type="caution">
    <text evidence="9">The sequence shown here is derived from an EMBL/GenBank/DDBJ whole genome shotgun (WGS) entry which is preliminary data.</text>
</comment>
<dbReference type="GO" id="GO:0008234">
    <property type="term" value="F:cysteine-type peptidase activity"/>
    <property type="evidence" value="ECO:0007669"/>
    <property type="project" value="UniProtKB-KW"/>
</dbReference>
<name>A0A100VM37_PAEAM</name>
<evidence type="ECO:0000259" key="8">
    <source>
        <dbReference type="PROSITE" id="PS51935"/>
    </source>
</evidence>
<evidence type="ECO:0000256" key="3">
    <source>
        <dbReference type="ARBA" id="ARBA00022729"/>
    </source>
</evidence>
<evidence type="ECO:0000313" key="9">
    <source>
        <dbReference type="EMBL" id="GAS82388.1"/>
    </source>
</evidence>
<dbReference type="PANTHER" id="PTHR47360">
    <property type="entry name" value="MUREIN DD-ENDOPEPTIDASE MEPS/MUREIN LD-CARBOXYPEPTIDASE"/>
    <property type="match status" value="1"/>
</dbReference>
<evidence type="ECO:0000256" key="4">
    <source>
        <dbReference type="ARBA" id="ARBA00022801"/>
    </source>
</evidence>
<feature type="domain" description="NlpC/P60" evidence="8">
    <location>
        <begin position="1245"/>
        <end position="1374"/>
    </location>
</feature>
<keyword evidence="2" id="KW-0645">Protease</keyword>
<feature type="coiled-coil region" evidence="6">
    <location>
        <begin position="176"/>
        <end position="207"/>
    </location>
</feature>
<dbReference type="SUPFAM" id="SSF54001">
    <property type="entry name" value="Cysteine proteinases"/>
    <property type="match status" value="1"/>
</dbReference>
<reference evidence="9 10" key="1">
    <citation type="journal article" date="2016" name="Genome Announc.">
        <title>Draft Genome Sequence of Paenibacillus amylolyticus Heshi-A3, Isolated from Fermented Rice Bran in a Japanese Fermented Seafood Dish.</title>
        <authorList>
            <person name="Akuzawa S."/>
            <person name="Nagaoka J."/>
            <person name="Kanekatsu M."/>
            <person name="Kubota E."/>
            <person name="Ohtake R."/>
            <person name="Suzuki T."/>
            <person name="Kanesaki Y."/>
        </authorList>
    </citation>
    <scope>NUCLEOTIDE SEQUENCE [LARGE SCALE GENOMIC DNA]</scope>
    <source>
        <strain evidence="9 10">Heshi-A3</strain>
    </source>
</reference>
<dbReference type="PROSITE" id="PS51935">
    <property type="entry name" value="NLPC_P60"/>
    <property type="match status" value="1"/>
</dbReference>
<dbReference type="Pfam" id="PF01464">
    <property type="entry name" value="SLT"/>
    <property type="match status" value="1"/>
</dbReference>
<feature type="coiled-coil region" evidence="6">
    <location>
        <begin position="837"/>
        <end position="965"/>
    </location>
</feature>
<feature type="coiled-coil region" evidence="6">
    <location>
        <begin position="1580"/>
        <end position="1607"/>
    </location>
</feature>
<dbReference type="SUPFAM" id="SSF53955">
    <property type="entry name" value="Lysozyme-like"/>
    <property type="match status" value="1"/>
</dbReference>
<evidence type="ECO:0000256" key="5">
    <source>
        <dbReference type="ARBA" id="ARBA00022807"/>
    </source>
</evidence>
<keyword evidence="6" id="KW-0175">Coiled coil</keyword>
<dbReference type="RefSeq" id="WP_062834940.1">
    <property type="nucleotide sequence ID" value="NZ_BCNV01000001.1"/>
</dbReference>
<dbReference type="Gene3D" id="3.90.1720.10">
    <property type="entry name" value="endopeptidase domain like (from Nostoc punctiforme)"/>
    <property type="match status" value="1"/>
</dbReference>
<feature type="compositionally biased region" description="Polar residues" evidence="7">
    <location>
        <begin position="134"/>
        <end position="145"/>
    </location>
</feature>
<evidence type="ECO:0000256" key="1">
    <source>
        <dbReference type="ARBA" id="ARBA00007074"/>
    </source>
</evidence>
<dbReference type="InterPro" id="IPR008258">
    <property type="entry name" value="Transglycosylase_SLT_dom_1"/>
</dbReference>
<dbReference type="InterPro" id="IPR038765">
    <property type="entry name" value="Papain-like_cys_pep_sf"/>
</dbReference>
<dbReference type="PANTHER" id="PTHR47360:SF1">
    <property type="entry name" value="ENDOPEPTIDASE NLPC-RELATED"/>
    <property type="match status" value="1"/>
</dbReference>
<reference evidence="10" key="2">
    <citation type="submission" date="2016-01" db="EMBL/GenBank/DDBJ databases">
        <title>Draft Genome Sequence of Paenibacillus amylolyticus Heshi-A3 that Was Isolated from Fermented Rice Bran with Aging Salted Mackerel, Which Was Named Heshiko as Traditional Fermented Seafood in Japan.</title>
        <authorList>
            <person name="Akuzawa S."/>
            <person name="Nakagawa J."/>
            <person name="Kanekatsu T."/>
            <person name="Kubota E."/>
            <person name="Ohtake R."/>
            <person name="Suzuki T."/>
            <person name="Kanesaki Y."/>
        </authorList>
    </citation>
    <scope>NUCLEOTIDE SEQUENCE [LARGE SCALE GENOMIC DNA]</scope>
    <source>
        <strain evidence="10">Heshi-A3</strain>
    </source>
</reference>
<protein>
    <submittedName>
        <fullName evidence="9">SPBc2 prophage-derived transglycosylase</fullName>
    </submittedName>
</protein>
<evidence type="ECO:0000256" key="7">
    <source>
        <dbReference type="SAM" id="MobiDB-lite"/>
    </source>
</evidence>
<organism evidence="9 10">
    <name type="scientific">Paenibacillus amylolyticus</name>
    <dbReference type="NCBI Taxonomy" id="1451"/>
    <lineage>
        <taxon>Bacteria</taxon>
        <taxon>Bacillati</taxon>
        <taxon>Bacillota</taxon>
        <taxon>Bacilli</taxon>
        <taxon>Bacillales</taxon>
        <taxon>Paenibacillaceae</taxon>
        <taxon>Paenibacillus</taxon>
    </lineage>
</organism>
<evidence type="ECO:0000313" key="10">
    <source>
        <dbReference type="Proteomes" id="UP000069697"/>
    </source>
</evidence>
<feature type="compositionally biased region" description="Low complexity" evidence="7">
    <location>
        <begin position="1529"/>
        <end position="1541"/>
    </location>
</feature>
<accession>A0A100VM37</accession>
<sequence>MAEGTNRDVVAARIKLDTGTVLQSFKNIDTGAKGNADAFKALNAELSSAEKSYKNISSAMDKMALTADQRRQKILAEVGAQHKQKLAQTALLGARAQQLEQTNRLIDAKMQAQQALIKRRNQQIEQSEREHQQKMQILQNRSVKSGQEAAKATGTGTDDRTRERVLQEEQKIRVALTERQRKEEALREKVLQEEQRIRQALSQTEQQTKRMGSTMDAVSKSWIGRLGDMATHAVVFHTMYKAMHEVTQAMHEGLVDIESNMAGYVQTNEHYFVHFEDGTNKMVMDTQKLNRETKAFIQTAHELGSNILDVTESARLWGRMYKDVNVVQELVRQSTKLSTVDMVELEDATKSMESVMSQYGVHITNANEAMVIGNRVLDSWSKVAHDTMAPARDLGAAFQRTGKIAAETGVSFDVMNGLISAGVRNTALSGENLGNMWKTVLGTIRTDKAVDEIERLGVKTKEVVDGVEQWRKAEDILLDLSIQVTDKNYDLTQSYADISRGVYQYAKLAASLNVGDILLGTAASVGSSGSTMQYLTVQMDTIQRKAAQTRTSLLEIFNTAGEDGLRQMIKDVLDGIDQLLIGLTKIPTGVYAAAAGLSGLLLAYKALSGPIASVIAAIQVLNAAKAQETVTTVASTTATAANSAANTVNIVSSEGVTISTVQQTAAREAQAVATTTATVATGALSRAQAAATVTMAAATAGLSLLVGAIAIFAMKSGEAEKAERDRIQMMKDNDSASQQMISQYQRQIDLLPKMVNAHNSLKAMIDGGTLSTSKQEQAKRQLEEISKALAMTISKEGLAQLEAAGFTDEATQTQIAALNSLIDKQREARKAVLEDQKNGLQNQMNENIAAIEKTKEKIESLENSLIAGGMEFMKNIFSFKSVDESSNQLENLRLKMDSLETKNRELEASLSDANVQMQQMTVESVEAQKEIDALAGINGKASDTIEELTEKLVEQTKALRESVQASISSVSELNQVADTLSKGQSLSASAVADLILKYPELASQIRKTTDGWIFEGQILEKLRQVKIKKAIDDLKAERDSTRSVALESLKRIQFYGQEFESISTFAEARQKIKDIEKEITQEQKKNASELNSAQLMNQGIANFLQQKANEQLEAKKQKLNELNDVVKKYAGQLQLSNDQIEAMTKLLEDDTYGVEDNNKAKKETVEIMTDLQKAIEGYNKSLEKLDSQQKRVAKSSKEYLDILAEKRKALLEEQKLYEQGYNDPSQLVSSQTEITTGGGTSSDITRMLSTAVDLANSGVMRYKQIGGEFTGSFDDFKQRAYSDCSQFVQEMFETIGVQVPRTAAQQAKAGTAVSKKNLQVGDLVFFNTNGKDNSHVGIYMGDSKFIQMGESGLKVSDLNSSYWAPKYNGATRIPGLSTDAAYPTSTSPQTTSGGVAYAGKYASEINAAANQFNVDPHLVAAVIQRESSFGAKGITNVMQVNGMNNSTVKQSIDAGTKMLSELLKKSGGDVSMALGGYNMGSGIIDWFKKSGGYNKADMVAYSEKYKKVYKSKVYGDVGYVDKVLADYSPQKSSTTTQPTQKQLKDAKNTAESEQLRISDELYNIDVSELESKLGIKDMKISDKELALKQSEARQKNMKKDSQEYKTEYQLQLKLKTEIQKLMQEQRQMIDQSGLKSDELINKRRSLTEKIGDVQSEKSDMKDQYASDQFDTAQANMEARVERMRQQGRSDMEMTKTQLQFYQGQLKNTALTEEQRVESAKQVYDLTNKVTDLKFKNSTSWIDKQTDQMERQGKSEVEIYQMQAEAYNRMRNDTTLKAEQRDEAEKMYQDTSKKLISSRYEFSEKWMTKEALKMEMSGAQKVDIMKWELQEFLKMQADKTMSSEQLWDLEQKIYKQRNDLDKEYYSAAEKRINHLKAIGEMTTQQELVEYMKLQAAYLVGSDQRMDADEKVYDLKKKLMDEMTKAVSESVTKQKKLLDNARDEEIKRIQAEKDAFASAQEAKIKAIDDLIQAMERSNDQDDYERLRAEKVARLEKLQSAVGPEGIAERKQVQKDIEDMDREHGRKLAKQALEDQKTALQEEKTNREKDFDDKIQDAKSHYDNLSAAFDEFSSNTELSAENLKNIQILKESEKNETILGMLDAFVLEYQSRLDQITVANAAIGVTDVPGGTFAPGTASKDPSYQKEIDLYTYNSNKDAWDAAKARGDTETMRLLQEQNEALRKKYGVEKDTGKLQHFSQGGVVKGPRGAAVPVIAHAGEAILNDRQQDSLFNLLNLRMHRLDFTMPDFSVPQGSNGVNPERTSNQFVIKSGDTYIADESAAKVFWSERDNLMRRMQARGGKG</sequence>
<dbReference type="InterPro" id="IPR052062">
    <property type="entry name" value="Murein_DD/LD_carboxypeptidase"/>
</dbReference>
<dbReference type="Pfam" id="PF00877">
    <property type="entry name" value="NLPC_P60"/>
    <property type="match status" value="1"/>
</dbReference>
<evidence type="ECO:0000256" key="6">
    <source>
        <dbReference type="SAM" id="Coils"/>
    </source>
</evidence>
<keyword evidence="3" id="KW-0732">Signal</keyword>
<keyword evidence="5" id="KW-0788">Thiol protease</keyword>
<dbReference type="InterPro" id="IPR023346">
    <property type="entry name" value="Lysozyme-like_dom_sf"/>
</dbReference>
<gene>
    <name evidence="9" type="ORF">PAHA3_2462</name>
</gene>
<feature type="coiled-coil region" evidence="6">
    <location>
        <begin position="1065"/>
        <end position="1132"/>
    </location>
</feature>
<dbReference type="EMBL" id="BCNV01000001">
    <property type="protein sequence ID" value="GAS82388.1"/>
    <property type="molecule type" value="Genomic_DNA"/>
</dbReference>
<evidence type="ECO:0000256" key="2">
    <source>
        <dbReference type="ARBA" id="ARBA00022670"/>
    </source>
</evidence>
<comment type="similarity">
    <text evidence="1">Belongs to the peptidase C40 family.</text>
</comment>
<feature type="region of interest" description="Disordered" evidence="7">
    <location>
        <begin position="1529"/>
        <end position="1550"/>
    </location>
</feature>
<proteinExistence type="inferred from homology"/>
<dbReference type="Proteomes" id="UP000069697">
    <property type="component" value="Unassembled WGS sequence"/>
</dbReference>
<feature type="region of interest" description="Disordered" evidence="7">
    <location>
        <begin position="120"/>
        <end position="164"/>
    </location>
</feature>
<keyword evidence="4" id="KW-0378">Hydrolase</keyword>
<dbReference type="Gene3D" id="1.10.530.10">
    <property type="match status" value="1"/>
</dbReference>
<dbReference type="GO" id="GO:0006508">
    <property type="term" value="P:proteolysis"/>
    <property type="evidence" value="ECO:0007669"/>
    <property type="project" value="UniProtKB-KW"/>
</dbReference>
<dbReference type="InterPro" id="IPR000064">
    <property type="entry name" value="NLP_P60_dom"/>
</dbReference>